<comment type="caution">
    <text evidence="2">The sequence shown here is derived from an EMBL/GenBank/DDBJ whole genome shotgun (WGS) entry which is preliminary data.</text>
</comment>
<dbReference type="GO" id="GO:0016787">
    <property type="term" value="F:hydrolase activity"/>
    <property type="evidence" value="ECO:0007669"/>
    <property type="project" value="UniProtKB-KW"/>
</dbReference>
<feature type="compositionally biased region" description="Low complexity" evidence="1">
    <location>
        <begin position="58"/>
        <end position="78"/>
    </location>
</feature>
<evidence type="ECO:0000256" key="1">
    <source>
        <dbReference type="SAM" id="MobiDB-lite"/>
    </source>
</evidence>
<feature type="region of interest" description="Disordered" evidence="1">
    <location>
        <begin position="1"/>
        <end position="102"/>
    </location>
</feature>
<gene>
    <name evidence="2" type="ORF">G3I39_23140</name>
</gene>
<accession>A0A6N9VAN6</accession>
<keyword evidence="2" id="KW-0378">Hydrolase</keyword>
<reference evidence="2 3" key="1">
    <citation type="submission" date="2020-01" db="EMBL/GenBank/DDBJ databases">
        <title>Insect and environment-associated Actinomycetes.</title>
        <authorList>
            <person name="Currrie C."/>
            <person name="Chevrette M."/>
            <person name="Carlson C."/>
            <person name="Stubbendieck R."/>
            <person name="Wendt-Pienkowski E."/>
        </authorList>
    </citation>
    <scope>NUCLEOTIDE SEQUENCE [LARGE SCALE GENOMIC DNA]</scope>
    <source>
        <strain evidence="2 3">SID14438</strain>
    </source>
</reference>
<feature type="non-terminal residue" evidence="2">
    <location>
        <position position="102"/>
    </location>
</feature>
<proteinExistence type="predicted"/>
<protein>
    <submittedName>
        <fullName evidence="2">Glycoside hydrolase</fullName>
    </submittedName>
</protein>
<dbReference type="AlphaFoldDB" id="A0A6N9VAN6"/>
<evidence type="ECO:0000313" key="2">
    <source>
        <dbReference type="EMBL" id="NEB69924.1"/>
    </source>
</evidence>
<sequence length="102" mass="10228">GGDRTYVAHNHGSTERTVTFSDGHELTVPPRSTATGNGSGSGGQDPEPSTGNTFRLRSGGALTTGTGGASASDTVASSEGRNHDGTPNKPLVYEAKGVNATL</sequence>
<evidence type="ECO:0000313" key="3">
    <source>
        <dbReference type="Proteomes" id="UP000471648"/>
    </source>
</evidence>
<dbReference type="EMBL" id="JAAGME010000954">
    <property type="protein sequence ID" value="NEB69924.1"/>
    <property type="molecule type" value="Genomic_DNA"/>
</dbReference>
<dbReference type="Proteomes" id="UP000471648">
    <property type="component" value="Unassembled WGS sequence"/>
</dbReference>
<name>A0A6N9VAN6_STRMI</name>
<feature type="non-terminal residue" evidence="2">
    <location>
        <position position="1"/>
    </location>
</feature>
<organism evidence="2 3">
    <name type="scientific">Streptomyces microflavus</name>
    <name type="common">Streptomyces lipmanii</name>
    <dbReference type="NCBI Taxonomy" id="1919"/>
    <lineage>
        <taxon>Bacteria</taxon>
        <taxon>Bacillati</taxon>
        <taxon>Actinomycetota</taxon>
        <taxon>Actinomycetes</taxon>
        <taxon>Kitasatosporales</taxon>
        <taxon>Streptomycetaceae</taxon>
        <taxon>Streptomyces</taxon>
    </lineage>
</organism>